<evidence type="ECO:0000256" key="2">
    <source>
        <dbReference type="ARBA" id="ARBA00023002"/>
    </source>
</evidence>
<keyword evidence="1" id="KW-0285">Flavoprotein</keyword>
<dbReference type="InterPro" id="IPR050097">
    <property type="entry name" value="Ferredoxin-NADP_redctase_2"/>
</dbReference>
<dbReference type="InterPro" id="IPR023753">
    <property type="entry name" value="FAD/NAD-binding_dom"/>
</dbReference>
<organism evidence="5 6">
    <name type="scientific">Solilutibacter oculi</name>
    <dbReference type="NCBI Taxonomy" id="2698682"/>
    <lineage>
        <taxon>Bacteria</taxon>
        <taxon>Pseudomonadati</taxon>
        <taxon>Pseudomonadota</taxon>
        <taxon>Gammaproteobacteria</taxon>
        <taxon>Lysobacterales</taxon>
        <taxon>Lysobacteraceae</taxon>
        <taxon>Solilutibacter</taxon>
    </lineage>
</organism>
<accession>A0A344J536</accession>
<dbReference type="SUPFAM" id="SSF51905">
    <property type="entry name" value="FAD/NAD(P)-binding domain"/>
    <property type="match status" value="1"/>
</dbReference>
<dbReference type="PRINTS" id="PR00368">
    <property type="entry name" value="FADPNR"/>
</dbReference>
<feature type="domain" description="FAD/NAD(P)-binding" evidence="4">
    <location>
        <begin position="65"/>
        <end position="346"/>
    </location>
</feature>
<dbReference type="Pfam" id="PF07992">
    <property type="entry name" value="Pyr_redox_2"/>
    <property type="match status" value="1"/>
</dbReference>
<dbReference type="PRINTS" id="PR00469">
    <property type="entry name" value="PNDRDTASEII"/>
</dbReference>
<evidence type="ECO:0000313" key="5">
    <source>
        <dbReference type="EMBL" id="AXA84146.1"/>
    </source>
</evidence>
<gene>
    <name evidence="5" type="ORF">DCD74_05045</name>
</gene>
<dbReference type="KEGG" id="lue:DCD74_05045"/>
<dbReference type="InterPro" id="IPR036188">
    <property type="entry name" value="FAD/NAD-bd_sf"/>
</dbReference>
<dbReference type="Gene3D" id="3.50.50.60">
    <property type="entry name" value="FAD/NAD(P)-binding domain"/>
    <property type="match status" value="2"/>
</dbReference>
<dbReference type="AlphaFoldDB" id="A0A344J536"/>
<sequence>MRWAWRRAAPAWRWTARPMRAAWNSGARTPTGGVERGPQASIRPAHRPWTMRHPFKERRMQDTHECIVVGAGPAGLTAALYLARFRRDVMVLHDGQSRALRIPRTHNAPGFPDGVSGTDLIQRMQEHAAEYGAQFEEAEIVRASREGGTFVLASRDGRVFRARTLILATGLFLNQVDLDDATHEQAIRDGVLRYCPVCDAYEHTGRRIGVIGCNVNGAAEALFLRQYSHELVLMPRDYAELTEEQHAQLDHAGIEVIETPVERFVPHEDHICVYLEGGGEPLRFDVVYPALGCRQRTELAVQLGVPVDELGSTDVRSPFGTEVPGLYCAGDIVDGLDQISVAMGHGAIAATKAHNWLRAQDAHTLQDS</sequence>
<evidence type="ECO:0000259" key="4">
    <source>
        <dbReference type="Pfam" id="PF07992"/>
    </source>
</evidence>
<evidence type="ECO:0000313" key="6">
    <source>
        <dbReference type="Proteomes" id="UP000251842"/>
    </source>
</evidence>
<dbReference type="OrthoDB" id="109585at2"/>
<dbReference type="EMBL" id="CP029556">
    <property type="protein sequence ID" value="AXA84146.1"/>
    <property type="molecule type" value="Genomic_DNA"/>
</dbReference>
<reference evidence="6" key="1">
    <citation type="submission" date="2018-05" db="EMBL/GenBank/DDBJ databases">
        <title>Luteimonas pekinense sp. nov., isolated from human Meibomian gland secretions, Beijing, China.</title>
        <authorList>
            <person name="Wen T."/>
            <person name="Bai H."/>
            <person name="Lv H."/>
        </authorList>
    </citation>
    <scope>NUCLEOTIDE SEQUENCE [LARGE SCALE GENOMIC DNA]</scope>
    <source>
        <strain evidence="6">83-4</strain>
    </source>
</reference>
<keyword evidence="2" id="KW-0560">Oxidoreductase</keyword>
<evidence type="ECO:0000256" key="1">
    <source>
        <dbReference type="ARBA" id="ARBA00022630"/>
    </source>
</evidence>
<feature type="region of interest" description="Disordered" evidence="3">
    <location>
        <begin position="23"/>
        <end position="45"/>
    </location>
</feature>
<protein>
    <recommendedName>
        <fullName evidence="4">FAD/NAD(P)-binding domain-containing protein</fullName>
    </recommendedName>
</protein>
<dbReference type="GO" id="GO:0016491">
    <property type="term" value="F:oxidoreductase activity"/>
    <property type="evidence" value="ECO:0007669"/>
    <property type="project" value="UniProtKB-KW"/>
</dbReference>
<dbReference type="PANTHER" id="PTHR48105">
    <property type="entry name" value="THIOREDOXIN REDUCTASE 1-RELATED-RELATED"/>
    <property type="match status" value="1"/>
</dbReference>
<keyword evidence="6" id="KW-1185">Reference proteome</keyword>
<evidence type="ECO:0000256" key="3">
    <source>
        <dbReference type="SAM" id="MobiDB-lite"/>
    </source>
</evidence>
<name>A0A344J536_9GAMM</name>
<proteinExistence type="predicted"/>
<dbReference type="Proteomes" id="UP000251842">
    <property type="component" value="Chromosome"/>
</dbReference>